<protein>
    <submittedName>
        <fullName evidence="3">Glycosyltransferase</fullName>
        <ecNumber evidence="3">2.4.-.-</ecNumber>
    </submittedName>
</protein>
<feature type="transmembrane region" description="Helical" evidence="1">
    <location>
        <begin position="276"/>
        <end position="296"/>
    </location>
</feature>
<reference evidence="3 4" key="1">
    <citation type="journal article" date="2024" name="Microbiology">
        <title>Methylomarinum rosea sp. nov., a novel halophilic methanotrophic bacterium from the hypersaline Lake Elton.</title>
        <authorList>
            <person name="Suleimanov R.Z."/>
            <person name="Oshkin I.Y."/>
            <person name="Danilova O.V."/>
            <person name="Suzina N.E."/>
            <person name="Dedysh S.N."/>
        </authorList>
    </citation>
    <scope>NUCLEOTIDE SEQUENCE [LARGE SCALE GENOMIC DNA]</scope>
    <source>
        <strain evidence="3 4">Ch1-1</strain>
    </source>
</reference>
<evidence type="ECO:0000256" key="1">
    <source>
        <dbReference type="SAM" id="Phobius"/>
    </source>
</evidence>
<keyword evidence="1" id="KW-0472">Membrane</keyword>
<dbReference type="EMBL" id="CP157743">
    <property type="protein sequence ID" value="XBS19877.1"/>
    <property type="molecule type" value="Genomic_DNA"/>
</dbReference>
<keyword evidence="3" id="KW-0808">Transferase</keyword>
<name>A0AAU7NSD7_9GAMM</name>
<dbReference type="SUPFAM" id="SSF53448">
    <property type="entry name" value="Nucleotide-diphospho-sugar transferases"/>
    <property type="match status" value="1"/>
</dbReference>
<sequence>MAELFFDLSALALLIWGITLLLPWQPWRSREVLEAVDADANYALEDVTVVIPARDEAEVIADTLAALSKQGRGFKVIVVDDDSSDGTAEIVRSSGLPDLQVVESKTLPTGWSGKLWAQEQALQLVKTPLTLLLDADIALRPGMLKSLKQKYLAGNVQFISLMAVLRFDSFWERLLMPPFIYFFKMIYPFSLANDPNSKMAAAAGGCILVETAALTEIGGMAAIKDALIDDCTLAKTIKRSGYNIWVGLTHGVVSQRPYGTLSEIWDMVARTAYTQLYYSVSLLLACTFIMLLMYWWPLLALFSLPGVATLLNLLSLSMMMALFLPTLRFYGFNPLWAILMPVVAGLYLMMVWTSAIRYWRGERSRWKGRSYLTD</sequence>
<keyword evidence="4" id="KW-1185">Reference proteome</keyword>
<dbReference type="PANTHER" id="PTHR43646:SF3">
    <property type="entry name" value="SLR1566 PROTEIN"/>
    <property type="match status" value="1"/>
</dbReference>
<keyword evidence="1" id="KW-1133">Transmembrane helix</keyword>
<dbReference type="Gene3D" id="3.90.550.10">
    <property type="entry name" value="Spore Coat Polysaccharide Biosynthesis Protein SpsA, Chain A"/>
    <property type="match status" value="1"/>
</dbReference>
<dbReference type="InterPro" id="IPR017832">
    <property type="entry name" value="Glyco_trans_2_hopen-assoc_HpnB"/>
</dbReference>
<gene>
    <name evidence="3" type="ORF">Q9L42_016175</name>
</gene>
<dbReference type="EC" id="2.4.-.-" evidence="3"/>
<evidence type="ECO:0000313" key="3">
    <source>
        <dbReference type="EMBL" id="XBS19877.1"/>
    </source>
</evidence>
<dbReference type="InterPro" id="IPR001173">
    <property type="entry name" value="Glyco_trans_2-like"/>
</dbReference>
<feature type="transmembrane region" description="Helical" evidence="1">
    <location>
        <begin position="6"/>
        <end position="24"/>
    </location>
</feature>
<dbReference type="InterPro" id="IPR029044">
    <property type="entry name" value="Nucleotide-diphossugar_trans"/>
</dbReference>
<dbReference type="NCBIfam" id="TIGR03469">
    <property type="entry name" value="HpnB"/>
    <property type="match status" value="1"/>
</dbReference>
<dbReference type="KEGG" id="mech:Q9L42_016175"/>
<keyword evidence="1" id="KW-0812">Transmembrane</keyword>
<proteinExistence type="predicted"/>
<dbReference type="RefSeq" id="WP_305907383.1">
    <property type="nucleotide sequence ID" value="NZ_CP157743.1"/>
</dbReference>
<accession>A0AAU7NSD7</accession>
<dbReference type="Proteomes" id="UP001225378">
    <property type="component" value="Chromosome"/>
</dbReference>
<evidence type="ECO:0000313" key="4">
    <source>
        <dbReference type="Proteomes" id="UP001225378"/>
    </source>
</evidence>
<dbReference type="PANTHER" id="PTHR43646">
    <property type="entry name" value="GLYCOSYLTRANSFERASE"/>
    <property type="match status" value="1"/>
</dbReference>
<dbReference type="AlphaFoldDB" id="A0AAU7NSD7"/>
<keyword evidence="3" id="KW-0328">Glycosyltransferase</keyword>
<feature type="transmembrane region" description="Helical" evidence="1">
    <location>
        <begin position="302"/>
        <end position="324"/>
    </location>
</feature>
<organism evidence="3 4">
    <name type="scientific">Methylomarinum roseum</name>
    <dbReference type="NCBI Taxonomy" id="3067653"/>
    <lineage>
        <taxon>Bacteria</taxon>
        <taxon>Pseudomonadati</taxon>
        <taxon>Pseudomonadota</taxon>
        <taxon>Gammaproteobacteria</taxon>
        <taxon>Methylococcales</taxon>
        <taxon>Methylococcaceae</taxon>
        <taxon>Methylomarinum</taxon>
    </lineage>
</organism>
<feature type="transmembrane region" description="Helical" evidence="1">
    <location>
        <begin position="336"/>
        <end position="359"/>
    </location>
</feature>
<feature type="domain" description="Glycosyltransferase 2-like" evidence="2">
    <location>
        <begin position="48"/>
        <end position="216"/>
    </location>
</feature>
<dbReference type="GO" id="GO:0016757">
    <property type="term" value="F:glycosyltransferase activity"/>
    <property type="evidence" value="ECO:0007669"/>
    <property type="project" value="UniProtKB-KW"/>
</dbReference>
<dbReference type="Pfam" id="PF00535">
    <property type="entry name" value="Glycos_transf_2"/>
    <property type="match status" value="1"/>
</dbReference>
<evidence type="ECO:0000259" key="2">
    <source>
        <dbReference type="Pfam" id="PF00535"/>
    </source>
</evidence>